<gene>
    <name evidence="1" type="ORF">WMY93_024881</name>
</gene>
<evidence type="ECO:0000313" key="1">
    <source>
        <dbReference type="EMBL" id="KAK7889321.1"/>
    </source>
</evidence>
<dbReference type="AlphaFoldDB" id="A0AAW0N7N1"/>
<proteinExistence type="predicted"/>
<reference evidence="2" key="1">
    <citation type="submission" date="2024-04" db="EMBL/GenBank/DDBJ databases">
        <title>Salinicola lusitanus LLJ914,a marine bacterium isolated from the Okinawa Trough.</title>
        <authorList>
            <person name="Li J."/>
        </authorList>
    </citation>
    <scope>NUCLEOTIDE SEQUENCE [LARGE SCALE GENOMIC DNA]</scope>
</reference>
<evidence type="ECO:0000313" key="2">
    <source>
        <dbReference type="Proteomes" id="UP001460270"/>
    </source>
</evidence>
<dbReference type="Proteomes" id="UP001460270">
    <property type="component" value="Unassembled WGS sequence"/>
</dbReference>
<organism evidence="1 2">
    <name type="scientific">Mugilogobius chulae</name>
    <name type="common">yellowstripe goby</name>
    <dbReference type="NCBI Taxonomy" id="88201"/>
    <lineage>
        <taxon>Eukaryota</taxon>
        <taxon>Metazoa</taxon>
        <taxon>Chordata</taxon>
        <taxon>Craniata</taxon>
        <taxon>Vertebrata</taxon>
        <taxon>Euteleostomi</taxon>
        <taxon>Actinopterygii</taxon>
        <taxon>Neopterygii</taxon>
        <taxon>Teleostei</taxon>
        <taxon>Neoteleostei</taxon>
        <taxon>Acanthomorphata</taxon>
        <taxon>Gobiaria</taxon>
        <taxon>Gobiiformes</taxon>
        <taxon>Gobioidei</taxon>
        <taxon>Gobiidae</taxon>
        <taxon>Gobionellinae</taxon>
        <taxon>Mugilogobius</taxon>
    </lineage>
</organism>
<keyword evidence="2" id="KW-1185">Reference proteome</keyword>
<accession>A0AAW0N7N1</accession>
<sequence length="99" mass="11260">MCDFPDNPCVLELFSRDRLRGSSGKHPPSPATAHVGYYDHNSGVWRDAVYSCPWRGQRGAESIIGLIRHQNNAMGTVWSHPQQVCRYKQRVVFKGFLIT</sequence>
<name>A0AAW0N7N1_9GOBI</name>
<protein>
    <submittedName>
        <fullName evidence="1">Uncharacterized protein</fullName>
    </submittedName>
</protein>
<comment type="caution">
    <text evidence="1">The sequence shown here is derived from an EMBL/GenBank/DDBJ whole genome shotgun (WGS) entry which is preliminary data.</text>
</comment>
<dbReference type="EMBL" id="JBBPFD010000018">
    <property type="protein sequence ID" value="KAK7889321.1"/>
    <property type="molecule type" value="Genomic_DNA"/>
</dbReference>